<evidence type="ECO:0000259" key="2">
    <source>
        <dbReference type="Pfam" id="PF03435"/>
    </source>
</evidence>
<dbReference type="InterPro" id="IPR036291">
    <property type="entry name" value="NAD(P)-bd_dom_sf"/>
</dbReference>
<name>A0A1F8F4T3_9BACT</name>
<comment type="caution">
    <text evidence="4">The sequence shown here is derived from an EMBL/GenBank/DDBJ whole genome shotgun (WGS) entry which is preliminary data.</text>
</comment>
<evidence type="ECO:0000259" key="3">
    <source>
        <dbReference type="Pfam" id="PF16653"/>
    </source>
</evidence>
<accession>A0A1F8F4T3</accession>
<dbReference type="SUPFAM" id="SSF55347">
    <property type="entry name" value="Glyceraldehyde-3-phosphate dehydrogenase-like, C-terminal domain"/>
    <property type="match status" value="1"/>
</dbReference>
<dbReference type="Pfam" id="PF03435">
    <property type="entry name" value="Sacchrp_dh_NADP"/>
    <property type="match status" value="1"/>
</dbReference>
<evidence type="ECO:0000256" key="1">
    <source>
        <dbReference type="ARBA" id="ARBA00023002"/>
    </source>
</evidence>
<dbReference type="PANTHER" id="PTHR11133">
    <property type="entry name" value="SACCHAROPINE DEHYDROGENASE"/>
    <property type="match status" value="1"/>
</dbReference>
<dbReference type="Pfam" id="PF16653">
    <property type="entry name" value="Sacchrp_dh_C"/>
    <property type="match status" value="1"/>
</dbReference>
<dbReference type="InterPro" id="IPR032095">
    <property type="entry name" value="Sacchrp_dh-like_C"/>
</dbReference>
<dbReference type="SUPFAM" id="SSF51735">
    <property type="entry name" value="NAD(P)-binding Rossmann-fold domains"/>
    <property type="match status" value="1"/>
</dbReference>
<organism evidence="4 5">
    <name type="scientific">Candidatus Yanofskybacteria bacterium RIFCSPHIGHO2_02_FULL_41_11</name>
    <dbReference type="NCBI Taxonomy" id="1802675"/>
    <lineage>
        <taxon>Bacteria</taxon>
        <taxon>Candidatus Yanofskyibacteriota</taxon>
    </lineage>
</organism>
<feature type="domain" description="Saccharopine dehydrogenase-like C-terminal" evidence="3">
    <location>
        <begin position="138"/>
        <end position="375"/>
    </location>
</feature>
<evidence type="ECO:0008006" key="6">
    <source>
        <dbReference type="Google" id="ProtNLM"/>
    </source>
</evidence>
<dbReference type="Gene3D" id="3.40.50.720">
    <property type="entry name" value="NAD(P)-binding Rossmann-like Domain"/>
    <property type="match status" value="1"/>
</dbReference>
<proteinExistence type="predicted"/>
<dbReference type="GO" id="GO:0016491">
    <property type="term" value="F:oxidoreductase activity"/>
    <property type="evidence" value="ECO:0007669"/>
    <property type="project" value="UniProtKB-KW"/>
</dbReference>
<sequence>MGYRYAVIGSGRQGTAAGYDLAKFGDAEKILMIDFNEVKAQTAALQINELVDRNVASGYFGYVRKSRKVELILADLLKGVRLFVSAVPYQFNQELTHLAVRLGVNMVDLGGHTLTTKQQLSFYPISDKSGVTIVPDCGMGPGMNISLALYAMSLLDTPKEVFIWDGGLPQDPKPPLNYFSSFDINGLLNEYSGKASFIRNGDVVEVSALSELELIDFGSQIGMLEAFVTSGGLSTAPWTFRNKLQRLENKTLRYPGHCNYFKVLNDLGFLDRDLVVGERDGAARPYDILRRILKLHLSSGDKDICVMRVQCTGEKNSKPAQAIVELVDYFDPSTGFTAMQRLTGWHASIVGQMAAAGMLPSGVVPIEMVPGPAVVAEARKRGFVITEKISYVV</sequence>
<dbReference type="InterPro" id="IPR005097">
    <property type="entry name" value="Sacchrp_dh_NADP-bd"/>
</dbReference>
<dbReference type="Proteomes" id="UP000177167">
    <property type="component" value="Unassembled WGS sequence"/>
</dbReference>
<keyword evidence="1" id="KW-0560">Oxidoreductase</keyword>
<protein>
    <recommendedName>
        <fullName evidence="6">Saccharopine dehydrogenase-like C-terminal domain-containing protein</fullName>
    </recommendedName>
</protein>
<feature type="domain" description="Saccharopine dehydrogenase NADP binding" evidence="2">
    <location>
        <begin position="7"/>
        <end position="133"/>
    </location>
</feature>
<dbReference type="Gene3D" id="3.30.360.10">
    <property type="entry name" value="Dihydrodipicolinate Reductase, domain 2"/>
    <property type="match status" value="1"/>
</dbReference>
<dbReference type="PANTHER" id="PTHR11133:SF22">
    <property type="entry name" value="ALPHA-AMINOADIPIC SEMIALDEHYDE SYNTHASE, MITOCHONDRIAL"/>
    <property type="match status" value="1"/>
</dbReference>
<dbReference type="EMBL" id="MGJP01000067">
    <property type="protein sequence ID" value="OGN08165.1"/>
    <property type="molecule type" value="Genomic_DNA"/>
</dbReference>
<dbReference type="AlphaFoldDB" id="A0A1F8F4T3"/>
<reference evidence="4 5" key="1">
    <citation type="journal article" date="2016" name="Nat. Commun.">
        <title>Thousands of microbial genomes shed light on interconnected biogeochemical processes in an aquifer system.</title>
        <authorList>
            <person name="Anantharaman K."/>
            <person name="Brown C.T."/>
            <person name="Hug L.A."/>
            <person name="Sharon I."/>
            <person name="Castelle C.J."/>
            <person name="Probst A.J."/>
            <person name="Thomas B.C."/>
            <person name="Singh A."/>
            <person name="Wilkins M.J."/>
            <person name="Karaoz U."/>
            <person name="Brodie E.L."/>
            <person name="Williams K.H."/>
            <person name="Hubbard S.S."/>
            <person name="Banfield J.F."/>
        </authorList>
    </citation>
    <scope>NUCLEOTIDE SEQUENCE [LARGE SCALE GENOMIC DNA]</scope>
</reference>
<evidence type="ECO:0000313" key="5">
    <source>
        <dbReference type="Proteomes" id="UP000177167"/>
    </source>
</evidence>
<evidence type="ECO:0000313" key="4">
    <source>
        <dbReference type="EMBL" id="OGN08165.1"/>
    </source>
</evidence>
<dbReference type="InterPro" id="IPR051168">
    <property type="entry name" value="AASS"/>
</dbReference>
<gene>
    <name evidence="4" type="ORF">A3J46_00815</name>
</gene>